<comment type="caution">
    <text evidence="1">The sequence shown here is derived from an EMBL/GenBank/DDBJ whole genome shotgun (WGS) entry which is preliminary data.</text>
</comment>
<sequence length="157" mass="17817">MELTPMKMKTTLSSASVHLHENDKIHIYSSQIFIYGDSIVSKGRSILHIEEFILSEVFIGFQKFVADQQYEVELSYFGVGANSALSARRVEGNIALQSKNELMLMTEREAFELIKLFWFRDPVSSELDKLGVSLIPNVEGLSLFGDDQVRISRIPQD</sequence>
<keyword evidence="2" id="KW-1185">Reference proteome</keyword>
<gene>
    <name evidence="1" type="ORF">ACFPB0_14645</name>
</gene>
<accession>A0ABV9NDR1</accession>
<evidence type="ECO:0000313" key="2">
    <source>
        <dbReference type="Proteomes" id="UP001596024"/>
    </source>
</evidence>
<dbReference type="RefSeq" id="WP_382437101.1">
    <property type="nucleotide sequence ID" value="NZ_JBHSGQ010000020.1"/>
</dbReference>
<evidence type="ECO:0000313" key="1">
    <source>
        <dbReference type="EMBL" id="MFC4726527.1"/>
    </source>
</evidence>
<protein>
    <submittedName>
        <fullName evidence="1">Uncharacterized protein</fullName>
    </submittedName>
</protein>
<reference evidence="2" key="1">
    <citation type="journal article" date="2019" name="Int. J. Syst. Evol. Microbiol.">
        <title>The Global Catalogue of Microorganisms (GCM) 10K type strain sequencing project: providing services to taxonomists for standard genome sequencing and annotation.</title>
        <authorList>
            <consortium name="The Broad Institute Genomics Platform"/>
            <consortium name="The Broad Institute Genome Sequencing Center for Infectious Disease"/>
            <person name="Wu L."/>
            <person name="Ma J."/>
        </authorList>
    </citation>
    <scope>NUCLEOTIDE SEQUENCE [LARGE SCALE GENOMIC DNA]</scope>
    <source>
        <strain evidence="2">CCUG 62981</strain>
    </source>
</reference>
<organism evidence="1 2">
    <name type="scientific">Glycocaulis abyssi</name>
    <dbReference type="NCBI Taxonomy" id="1433403"/>
    <lineage>
        <taxon>Bacteria</taxon>
        <taxon>Pseudomonadati</taxon>
        <taxon>Pseudomonadota</taxon>
        <taxon>Alphaproteobacteria</taxon>
        <taxon>Maricaulales</taxon>
        <taxon>Maricaulaceae</taxon>
        <taxon>Glycocaulis</taxon>
    </lineage>
</organism>
<dbReference type="Proteomes" id="UP001596024">
    <property type="component" value="Unassembled WGS sequence"/>
</dbReference>
<dbReference type="EMBL" id="JBHSGQ010000020">
    <property type="protein sequence ID" value="MFC4726527.1"/>
    <property type="molecule type" value="Genomic_DNA"/>
</dbReference>
<proteinExistence type="predicted"/>
<name>A0ABV9NDR1_9PROT</name>